<reference evidence="1 2" key="1">
    <citation type="journal article" date="2020" name="bioRxiv">
        <title>Sequence and annotation of 42 cannabis genomes reveals extensive copy number variation in cannabinoid synthesis and pathogen resistance genes.</title>
        <authorList>
            <person name="Mckernan K.J."/>
            <person name="Helbert Y."/>
            <person name="Kane L.T."/>
            <person name="Ebling H."/>
            <person name="Zhang L."/>
            <person name="Liu B."/>
            <person name="Eaton Z."/>
            <person name="Mclaughlin S."/>
            <person name="Kingan S."/>
            <person name="Baybayan P."/>
            <person name="Concepcion G."/>
            <person name="Jordan M."/>
            <person name="Riva A."/>
            <person name="Barbazuk W."/>
            <person name="Harkins T."/>
        </authorList>
    </citation>
    <scope>NUCLEOTIDE SEQUENCE [LARGE SCALE GENOMIC DNA]</scope>
    <source>
        <strain evidence="2">cv. Jamaican Lion 4</strain>
        <tissue evidence="1">Leaf</tissue>
    </source>
</reference>
<protein>
    <submittedName>
        <fullName evidence="1">Uncharacterized protein</fullName>
    </submittedName>
</protein>
<organism evidence="1 2">
    <name type="scientific">Cannabis sativa</name>
    <name type="common">Hemp</name>
    <name type="synonym">Marijuana</name>
    <dbReference type="NCBI Taxonomy" id="3483"/>
    <lineage>
        <taxon>Eukaryota</taxon>
        <taxon>Viridiplantae</taxon>
        <taxon>Streptophyta</taxon>
        <taxon>Embryophyta</taxon>
        <taxon>Tracheophyta</taxon>
        <taxon>Spermatophyta</taxon>
        <taxon>Magnoliopsida</taxon>
        <taxon>eudicotyledons</taxon>
        <taxon>Gunneridae</taxon>
        <taxon>Pentapetalae</taxon>
        <taxon>rosids</taxon>
        <taxon>fabids</taxon>
        <taxon>Rosales</taxon>
        <taxon>Cannabaceae</taxon>
        <taxon>Cannabis</taxon>
    </lineage>
</organism>
<comment type="caution">
    <text evidence="1">The sequence shown here is derived from an EMBL/GenBank/DDBJ whole genome shotgun (WGS) entry which is preliminary data.</text>
</comment>
<accession>A0A7J6EME2</accession>
<evidence type="ECO:0000313" key="2">
    <source>
        <dbReference type="Proteomes" id="UP000525078"/>
    </source>
</evidence>
<proteinExistence type="predicted"/>
<dbReference type="AlphaFoldDB" id="A0A7J6EME2"/>
<evidence type="ECO:0000313" key="1">
    <source>
        <dbReference type="EMBL" id="KAF4359598.1"/>
    </source>
</evidence>
<gene>
    <name evidence="1" type="ORF">F8388_003601</name>
</gene>
<dbReference type="Proteomes" id="UP000525078">
    <property type="component" value="Unassembled WGS sequence"/>
</dbReference>
<name>A0A7J6EME2_CANSA</name>
<sequence>MLHSGAGVHLPLDETNTSRRAPTFDQAICGLRGML</sequence>
<dbReference type="EMBL" id="JAATIP010000214">
    <property type="protein sequence ID" value="KAF4359598.1"/>
    <property type="molecule type" value="Genomic_DNA"/>
</dbReference>